<proteinExistence type="inferred from homology"/>
<evidence type="ECO:0000256" key="4">
    <source>
        <dbReference type="RuleBase" id="RU366057"/>
    </source>
</evidence>
<evidence type="ECO:0000256" key="5">
    <source>
        <dbReference type="SAM" id="MobiDB-lite"/>
    </source>
</evidence>
<feature type="region of interest" description="Disordered" evidence="5">
    <location>
        <begin position="1"/>
        <end position="32"/>
    </location>
</feature>
<dbReference type="InterPro" id="IPR004977">
    <property type="entry name" value="Ribosomal_eS25"/>
</dbReference>
<dbReference type="SUPFAM" id="SSF46785">
    <property type="entry name" value="Winged helix' DNA-binding domain"/>
    <property type="match status" value="1"/>
</dbReference>
<reference evidence="6" key="1">
    <citation type="submission" date="2021-02" db="EMBL/GenBank/DDBJ databases">
        <title>First Annotated Genome of the Yellow-green Alga Tribonema minus.</title>
        <authorList>
            <person name="Mahan K.M."/>
        </authorList>
    </citation>
    <scope>NUCLEOTIDE SEQUENCE</scope>
    <source>
        <strain evidence="6">UTEX B ZZ1240</strain>
    </source>
</reference>
<keyword evidence="2 4" id="KW-0689">Ribosomal protein</keyword>
<dbReference type="PANTHER" id="PTHR12850">
    <property type="entry name" value="40S RIBOSOMAL PROTEIN S25"/>
    <property type="match status" value="1"/>
</dbReference>
<comment type="caution">
    <text evidence="6">The sequence shown here is derived from an EMBL/GenBank/DDBJ whole genome shotgun (WGS) entry which is preliminary data.</text>
</comment>
<dbReference type="EMBL" id="JAFCMP010000039">
    <property type="protein sequence ID" value="KAG5190125.1"/>
    <property type="molecule type" value="Genomic_DNA"/>
</dbReference>
<dbReference type="Pfam" id="PF03297">
    <property type="entry name" value="Ribosomal_S25"/>
    <property type="match status" value="1"/>
</dbReference>
<dbReference type="InterPro" id="IPR036390">
    <property type="entry name" value="WH_DNA-bd_sf"/>
</dbReference>
<feature type="compositionally biased region" description="Basic residues" evidence="5">
    <location>
        <begin position="22"/>
        <end position="31"/>
    </location>
</feature>
<dbReference type="GO" id="GO:0005840">
    <property type="term" value="C:ribosome"/>
    <property type="evidence" value="ECO:0007669"/>
    <property type="project" value="UniProtKB-KW"/>
</dbReference>
<comment type="similarity">
    <text evidence="1 4">Belongs to the eukaryotic ribosomal protein eS25 family.</text>
</comment>
<evidence type="ECO:0000313" key="6">
    <source>
        <dbReference type="EMBL" id="KAG5190125.1"/>
    </source>
</evidence>
<keyword evidence="7" id="KW-1185">Reference proteome</keyword>
<dbReference type="Proteomes" id="UP000664859">
    <property type="component" value="Unassembled WGS sequence"/>
</dbReference>
<dbReference type="Gene3D" id="3.30.63.20">
    <property type="match status" value="1"/>
</dbReference>
<evidence type="ECO:0000256" key="3">
    <source>
        <dbReference type="ARBA" id="ARBA00023274"/>
    </source>
</evidence>
<dbReference type="FunFam" id="3.30.63.20:FF:000001">
    <property type="entry name" value="40S ribosomal protein S25"/>
    <property type="match status" value="1"/>
</dbReference>
<dbReference type="AlphaFoldDB" id="A0A835ZAN2"/>
<name>A0A835ZAN2_9STRA</name>
<accession>A0A835ZAN2</accession>
<sequence length="110" mass="12462">MPPKVQQKSKEQKAAAAMAGGKSRKKKWSKNKARDKILNEVLFKEPTYERMMNEVPKMKLVTTSALVERLKINGSLARAAIRELEEKGVIRRISHHSAQLVYTRATNTDA</sequence>
<organism evidence="6 7">
    <name type="scientific">Tribonema minus</name>
    <dbReference type="NCBI Taxonomy" id="303371"/>
    <lineage>
        <taxon>Eukaryota</taxon>
        <taxon>Sar</taxon>
        <taxon>Stramenopiles</taxon>
        <taxon>Ochrophyta</taxon>
        <taxon>PX clade</taxon>
        <taxon>Xanthophyceae</taxon>
        <taxon>Tribonematales</taxon>
        <taxon>Tribonemataceae</taxon>
        <taxon>Tribonema</taxon>
    </lineage>
</organism>
<keyword evidence="3 4" id="KW-0687">Ribonucleoprotein</keyword>
<protein>
    <recommendedName>
        <fullName evidence="4">40S ribosomal protein S25</fullName>
    </recommendedName>
</protein>
<evidence type="ECO:0000313" key="7">
    <source>
        <dbReference type="Proteomes" id="UP000664859"/>
    </source>
</evidence>
<dbReference type="OrthoDB" id="10263513at2759"/>
<evidence type="ECO:0000256" key="2">
    <source>
        <dbReference type="ARBA" id="ARBA00022980"/>
    </source>
</evidence>
<dbReference type="GO" id="GO:1990904">
    <property type="term" value="C:ribonucleoprotein complex"/>
    <property type="evidence" value="ECO:0007669"/>
    <property type="project" value="UniProtKB-KW"/>
</dbReference>
<evidence type="ECO:0000256" key="1">
    <source>
        <dbReference type="ARBA" id="ARBA00009106"/>
    </source>
</evidence>
<gene>
    <name evidence="6" type="ORF">JKP88DRAFT_205698</name>
</gene>